<dbReference type="Pfam" id="PF00106">
    <property type="entry name" value="adh_short"/>
    <property type="match status" value="2"/>
</dbReference>
<accession>A0A8B8EKJ0</accession>
<dbReference type="PANTHER" id="PTHR44442:SF1">
    <property type="entry name" value="3-KETO-STEROID REDUCTASE_17-BETA-HYDROXYSTEROID DEHYDROGENASE 7"/>
    <property type="match status" value="1"/>
</dbReference>
<keyword evidence="1" id="KW-1133">Transmembrane helix</keyword>
<keyword evidence="1" id="KW-0472">Membrane</keyword>
<reference evidence="3" key="1">
    <citation type="submission" date="2025-08" db="UniProtKB">
        <authorList>
            <consortium name="RefSeq"/>
        </authorList>
    </citation>
    <scope>IDENTIFICATION</scope>
    <source>
        <tissue evidence="3">Whole sample</tissue>
    </source>
</reference>
<dbReference type="Proteomes" id="UP000694844">
    <property type="component" value="Chromosome 5"/>
</dbReference>
<dbReference type="RefSeq" id="XP_022340053.1">
    <property type="nucleotide sequence ID" value="XM_022484345.1"/>
</dbReference>
<dbReference type="SUPFAM" id="SSF51735">
    <property type="entry name" value="NAD(P)-binding Rossmann-fold domains"/>
    <property type="match status" value="1"/>
</dbReference>
<evidence type="ECO:0000313" key="2">
    <source>
        <dbReference type="Proteomes" id="UP000694844"/>
    </source>
</evidence>
<dbReference type="GO" id="GO:0000253">
    <property type="term" value="F:3-beta-hydroxysteroid 3-dehydrogenase (NADP+) activity"/>
    <property type="evidence" value="ECO:0007669"/>
    <property type="project" value="TreeGrafter"/>
</dbReference>
<protein>
    <submittedName>
        <fullName evidence="3">3-keto-steroid reductase-like isoform X1</fullName>
    </submittedName>
</protein>
<sequence>MSTNSSKKKLVAVITGGNSGVGLMTAERLIIVNGDEGVEICLVCRNKQRAETAKNSLLKTHPNATVDIVLIDTSSIASVIKGAKELRVKYKHIDLLYLNAGAFLVRRGINWSHMMSEIFDSESPGQKMLHMFTTGEGLLLQGDSVTEEGLQQVFATNLFGHFVLVQELKTVLGNESPSQVIWTSSRASVKSSFNVNDMQHKNGQDPYGSSKFGIDLMSVALNERMNKQKVYSHTCCPGLVLTNLTSAIFPMWIWYMLLPFFLLMRILISNFNMTACNGSESLVWLSQQNPEKLDPHSRYESNTSFLGKRYVTSRKLPVDVGPGDRLFKQCDSLYQKFKKGLPID</sequence>
<dbReference type="GO" id="GO:0005789">
    <property type="term" value="C:endoplasmic reticulum membrane"/>
    <property type="evidence" value="ECO:0007669"/>
    <property type="project" value="TreeGrafter"/>
</dbReference>
<name>A0A8B8EKJ0_CRAVI</name>
<dbReference type="PRINTS" id="PR00081">
    <property type="entry name" value="GDHRDH"/>
</dbReference>
<dbReference type="InterPro" id="IPR002347">
    <property type="entry name" value="SDR_fam"/>
</dbReference>
<organism evidence="2 3">
    <name type="scientific">Crassostrea virginica</name>
    <name type="common">Eastern oyster</name>
    <dbReference type="NCBI Taxonomy" id="6565"/>
    <lineage>
        <taxon>Eukaryota</taxon>
        <taxon>Metazoa</taxon>
        <taxon>Spiralia</taxon>
        <taxon>Lophotrochozoa</taxon>
        <taxon>Mollusca</taxon>
        <taxon>Bivalvia</taxon>
        <taxon>Autobranchia</taxon>
        <taxon>Pteriomorphia</taxon>
        <taxon>Ostreida</taxon>
        <taxon>Ostreoidea</taxon>
        <taxon>Ostreidae</taxon>
        <taxon>Crassostrea</taxon>
    </lineage>
</organism>
<feature type="transmembrane region" description="Helical" evidence="1">
    <location>
        <begin position="239"/>
        <end position="263"/>
    </location>
</feature>
<proteinExistence type="predicted"/>
<dbReference type="GeneID" id="111134862"/>
<evidence type="ECO:0000256" key="1">
    <source>
        <dbReference type="SAM" id="Phobius"/>
    </source>
</evidence>
<dbReference type="AlphaFoldDB" id="A0A8B8EKJ0"/>
<dbReference type="InterPro" id="IPR052834">
    <property type="entry name" value="3KSR/17beta-HSD"/>
</dbReference>
<dbReference type="KEGG" id="cvn:111134862"/>
<keyword evidence="1" id="KW-0812">Transmembrane</keyword>
<dbReference type="PANTHER" id="PTHR44442">
    <property type="entry name" value="3-KETO-STEROID REDUCTASE"/>
    <property type="match status" value="1"/>
</dbReference>
<gene>
    <name evidence="3" type="primary">LOC111134862</name>
</gene>
<keyword evidence="2" id="KW-1185">Reference proteome</keyword>
<dbReference type="OrthoDB" id="9989144at2759"/>
<evidence type="ECO:0000313" key="3">
    <source>
        <dbReference type="RefSeq" id="XP_022340053.1"/>
    </source>
</evidence>
<dbReference type="InterPro" id="IPR036291">
    <property type="entry name" value="NAD(P)-bd_dom_sf"/>
</dbReference>
<dbReference type="GO" id="GO:0006695">
    <property type="term" value="P:cholesterol biosynthetic process"/>
    <property type="evidence" value="ECO:0007669"/>
    <property type="project" value="TreeGrafter"/>
</dbReference>
<dbReference type="Gene3D" id="3.40.50.720">
    <property type="entry name" value="NAD(P)-binding Rossmann-like Domain"/>
    <property type="match status" value="1"/>
</dbReference>